<dbReference type="RefSeq" id="WP_013139124.1">
    <property type="nucleotide sequence ID" value="NC_014168.1"/>
</dbReference>
<name>D6ZA04_SEGRD</name>
<evidence type="ECO:0000256" key="1">
    <source>
        <dbReference type="ARBA" id="ARBA00011063"/>
    </source>
</evidence>
<keyword evidence="3" id="KW-0378">Hydrolase</keyword>
<evidence type="ECO:0000256" key="2">
    <source>
        <dbReference type="ARBA" id="ARBA00013064"/>
    </source>
</evidence>
<dbReference type="GO" id="GO:0004725">
    <property type="term" value="F:protein tyrosine phosphatase activity"/>
    <property type="evidence" value="ECO:0007669"/>
    <property type="project" value="UniProtKB-EC"/>
</dbReference>
<feature type="domain" description="Phosphotyrosine protein phosphatase I" evidence="6">
    <location>
        <begin position="6"/>
        <end position="153"/>
    </location>
</feature>
<organism evidence="7 8">
    <name type="scientific">Segniliparus rotundus (strain ATCC BAA-972 / CDC 1076 / CIP 108378 / DSM 44985 / JCM 13578)</name>
    <dbReference type="NCBI Taxonomy" id="640132"/>
    <lineage>
        <taxon>Bacteria</taxon>
        <taxon>Bacillati</taxon>
        <taxon>Actinomycetota</taxon>
        <taxon>Actinomycetes</taxon>
        <taxon>Mycobacteriales</taxon>
        <taxon>Segniliparaceae</taxon>
        <taxon>Segniliparus</taxon>
    </lineage>
</organism>
<dbReference type="PANTHER" id="PTHR11717">
    <property type="entry name" value="LOW MOLECULAR WEIGHT PROTEIN TYROSINE PHOSPHATASE"/>
    <property type="match status" value="1"/>
</dbReference>
<dbReference type="EC" id="3.1.3.48" evidence="2"/>
<evidence type="ECO:0000256" key="4">
    <source>
        <dbReference type="ARBA" id="ARBA00022912"/>
    </source>
</evidence>
<dbReference type="HOGENOM" id="CLU_071415_2_1_11"/>
<dbReference type="KEGG" id="srt:Srot_2223"/>
<reference evidence="7 8" key="1">
    <citation type="journal article" date="2010" name="Stand. Genomic Sci.">
        <title>Complete genome sequence of Segniliparus rotundus type strain (CDC 1076).</title>
        <authorList>
            <person name="Sikorski J."/>
            <person name="Lapidus A."/>
            <person name="Copeland A."/>
            <person name="Misra M."/>
            <person name="Glavina Del Rio T."/>
            <person name="Nolan M."/>
            <person name="Lucas S."/>
            <person name="Chen F."/>
            <person name="Tice H."/>
            <person name="Cheng J.F."/>
            <person name="Jando M."/>
            <person name="Schneider S."/>
            <person name="Bruce D."/>
            <person name="Goodwin L."/>
            <person name="Pitluck S."/>
            <person name="Liolios K."/>
            <person name="Mikhailova N."/>
            <person name="Pati A."/>
            <person name="Ivanova N."/>
            <person name="Mavromatis K."/>
            <person name="Chen A."/>
            <person name="Palaniappan K."/>
            <person name="Chertkov O."/>
            <person name="Land M."/>
            <person name="Hauser L."/>
            <person name="Chang Y.J."/>
            <person name="Jeffries C.D."/>
            <person name="Brettin T."/>
            <person name="Detter J.C."/>
            <person name="Han C."/>
            <person name="Rohde M."/>
            <person name="Goker M."/>
            <person name="Bristow J."/>
            <person name="Eisen J.A."/>
            <person name="Markowitz V."/>
            <person name="Hugenholtz P."/>
            <person name="Kyrpides N.C."/>
            <person name="Klenk H.P."/>
        </authorList>
    </citation>
    <scope>NUCLEOTIDE SEQUENCE [LARGE SCALE GENOMIC DNA]</scope>
    <source>
        <strain evidence="8">ATCC BAA-972 / CDC 1076 / CIP 108378 / DSM 44985 / JCM 13578</strain>
    </source>
</reference>
<dbReference type="InterPro" id="IPR023485">
    <property type="entry name" value="Ptyr_pPase"/>
</dbReference>
<dbReference type="PRINTS" id="PR00719">
    <property type="entry name" value="LMWPTPASE"/>
</dbReference>
<dbReference type="PANTHER" id="PTHR11717:SF7">
    <property type="entry name" value="LOW MOLECULAR WEIGHT PHOSPHOTYROSINE PROTEIN PHOSPHATASE"/>
    <property type="match status" value="1"/>
</dbReference>
<feature type="active site" description="Nucleophile" evidence="5">
    <location>
        <position position="12"/>
    </location>
</feature>
<dbReference type="OrthoDB" id="9784339at2"/>
<dbReference type="Pfam" id="PF01451">
    <property type="entry name" value="LMWPc"/>
    <property type="match status" value="1"/>
</dbReference>
<dbReference type="Gene3D" id="3.40.50.2300">
    <property type="match status" value="1"/>
</dbReference>
<dbReference type="AlphaFoldDB" id="D6ZA04"/>
<dbReference type="InterPro" id="IPR036196">
    <property type="entry name" value="Ptyr_pPase_sf"/>
</dbReference>
<evidence type="ECO:0000313" key="8">
    <source>
        <dbReference type="Proteomes" id="UP000002247"/>
    </source>
</evidence>
<evidence type="ECO:0000313" key="7">
    <source>
        <dbReference type="EMBL" id="ADG98674.1"/>
    </source>
</evidence>
<dbReference type="eggNOG" id="COG0394">
    <property type="taxonomic scope" value="Bacteria"/>
</dbReference>
<comment type="similarity">
    <text evidence="1">Belongs to the low molecular weight phosphotyrosine protein phosphatase family.</text>
</comment>
<evidence type="ECO:0000256" key="3">
    <source>
        <dbReference type="ARBA" id="ARBA00022801"/>
    </source>
</evidence>
<keyword evidence="4" id="KW-0904">Protein phosphatase</keyword>
<dbReference type="CDD" id="cd16343">
    <property type="entry name" value="LMWPTP"/>
    <property type="match status" value="1"/>
</dbReference>
<feature type="active site" description="Proton donor" evidence="5">
    <location>
        <position position="127"/>
    </location>
</feature>
<evidence type="ECO:0000256" key="5">
    <source>
        <dbReference type="PIRSR" id="PIRSR617867-1"/>
    </source>
</evidence>
<dbReference type="STRING" id="640132.Srot_2223"/>
<feature type="active site" evidence="5">
    <location>
        <position position="18"/>
    </location>
</feature>
<dbReference type="EMBL" id="CP001958">
    <property type="protein sequence ID" value="ADG98674.1"/>
    <property type="molecule type" value="Genomic_DNA"/>
</dbReference>
<protein>
    <recommendedName>
        <fullName evidence="2">protein-tyrosine-phosphatase</fullName>
        <ecNumber evidence="2">3.1.3.48</ecNumber>
    </recommendedName>
</protein>
<dbReference type="InterPro" id="IPR017867">
    <property type="entry name" value="Tyr_phospatase_low_mol_wt"/>
</dbReference>
<evidence type="ECO:0000259" key="6">
    <source>
        <dbReference type="SMART" id="SM00226"/>
    </source>
</evidence>
<gene>
    <name evidence="7" type="ordered locus">Srot_2223</name>
</gene>
<keyword evidence="8" id="KW-1185">Reference proteome</keyword>
<accession>D6ZA04</accession>
<proteinExistence type="inferred from homology"/>
<dbReference type="InterPro" id="IPR050438">
    <property type="entry name" value="LMW_PTPase"/>
</dbReference>
<dbReference type="Proteomes" id="UP000002247">
    <property type="component" value="Chromosome"/>
</dbReference>
<dbReference type="SUPFAM" id="SSF52788">
    <property type="entry name" value="Phosphotyrosine protein phosphatases I"/>
    <property type="match status" value="1"/>
</dbReference>
<sequence length="159" mass="17527">MDSSKLHVTFVCTGNICRSPMGEQMLRTQLEKLPWGSRVRVSSAGTSRWEIGNPIDERAAATLAEHNCPPFREHVAKTLDADHLAADLVLALAEDHRADLAQRGVPPERLRLLRSFDPDADGTEVADPYYGSASGFETTYRQIEASLPGVIAWLQTRLA</sequence>
<dbReference type="SMART" id="SM00226">
    <property type="entry name" value="LMWPc"/>
    <property type="match status" value="1"/>
</dbReference>